<sequence>MTKLVLGFDIGGTKISAVVWDGKKVVSELKLLTPKTLAEFKIALKEMALFLGQKQKNMLVGVAVAGIVDRKKGSVIYSPNLRIIDRFNFFKFFKSLGFAGVRVENDANCFVLMENRAGQGKKFNSLIGITLGTGLGGGIIMNRNLYIGSHGSGGEPGHMMADEKYTYEQHFQMLKNKKDWKKAGKFLGRCLADILNLLDAEAVVLGGSVGRKFGRHILPEALAETKKHLLSKKLSAKIYISKIKHAGAIGAALLWEKK</sequence>
<dbReference type="Proteomes" id="UP000230922">
    <property type="component" value="Unassembled WGS sequence"/>
</dbReference>
<dbReference type="CDD" id="cd23763">
    <property type="entry name" value="ASKHA_ATPase_ROK"/>
    <property type="match status" value="1"/>
</dbReference>
<evidence type="ECO:0000313" key="2">
    <source>
        <dbReference type="EMBL" id="PIR96610.1"/>
    </source>
</evidence>
<name>A0A2H0VE96_9BACT</name>
<dbReference type="Gene3D" id="3.30.420.40">
    <property type="match status" value="3"/>
</dbReference>
<dbReference type="AlphaFoldDB" id="A0A2H0VE96"/>
<dbReference type="SUPFAM" id="SSF53067">
    <property type="entry name" value="Actin-like ATPase domain"/>
    <property type="match status" value="1"/>
</dbReference>
<comment type="similarity">
    <text evidence="1">Belongs to the ROK (NagC/XylR) family.</text>
</comment>
<dbReference type="EMBL" id="PFAK01000003">
    <property type="protein sequence ID" value="PIR96610.1"/>
    <property type="molecule type" value="Genomic_DNA"/>
</dbReference>
<protein>
    <recommendedName>
        <fullName evidence="4">ROK family protein</fullName>
    </recommendedName>
</protein>
<reference evidence="3" key="1">
    <citation type="submission" date="2017-09" db="EMBL/GenBank/DDBJ databases">
        <title>Depth-based differentiation of microbial function through sediment-hosted aquifers and enrichment of novel symbionts in the deep terrestrial subsurface.</title>
        <authorList>
            <person name="Probst A.J."/>
            <person name="Ladd B."/>
            <person name="Jarett J.K."/>
            <person name="Geller-Mcgrath D.E."/>
            <person name="Sieber C.M.K."/>
            <person name="Emerson J.B."/>
            <person name="Anantharaman K."/>
            <person name="Thomas B.C."/>
            <person name="Malmstrom R."/>
            <person name="Stieglmeier M."/>
            <person name="Klingl A."/>
            <person name="Woyke T."/>
            <person name="Ryan C.M."/>
            <person name="Banfield J.F."/>
        </authorList>
    </citation>
    <scope>NUCLEOTIDE SEQUENCE [LARGE SCALE GENOMIC DNA]</scope>
</reference>
<dbReference type="InterPro" id="IPR000600">
    <property type="entry name" value="ROK"/>
</dbReference>
<dbReference type="PROSITE" id="PS01125">
    <property type="entry name" value="ROK"/>
    <property type="match status" value="1"/>
</dbReference>
<organism evidence="2 3">
    <name type="scientific">Candidatus Doudnabacteria bacterium CG10_big_fil_rev_8_21_14_0_10_42_18</name>
    <dbReference type="NCBI Taxonomy" id="1974552"/>
    <lineage>
        <taxon>Bacteria</taxon>
        <taxon>Candidatus Doudnaibacteriota</taxon>
    </lineage>
</organism>
<evidence type="ECO:0008006" key="4">
    <source>
        <dbReference type="Google" id="ProtNLM"/>
    </source>
</evidence>
<dbReference type="PANTHER" id="PTHR18964:SF149">
    <property type="entry name" value="BIFUNCTIONAL UDP-N-ACETYLGLUCOSAMINE 2-EPIMERASE_N-ACETYLMANNOSAMINE KINASE"/>
    <property type="match status" value="1"/>
</dbReference>
<accession>A0A2H0VE96</accession>
<proteinExistence type="inferred from homology"/>
<evidence type="ECO:0000256" key="1">
    <source>
        <dbReference type="ARBA" id="ARBA00006479"/>
    </source>
</evidence>
<comment type="caution">
    <text evidence="2">The sequence shown here is derived from an EMBL/GenBank/DDBJ whole genome shotgun (WGS) entry which is preliminary data.</text>
</comment>
<evidence type="ECO:0000313" key="3">
    <source>
        <dbReference type="Proteomes" id="UP000230922"/>
    </source>
</evidence>
<dbReference type="InterPro" id="IPR043129">
    <property type="entry name" value="ATPase_NBD"/>
</dbReference>
<dbReference type="Pfam" id="PF00480">
    <property type="entry name" value="ROK"/>
    <property type="match status" value="2"/>
</dbReference>
<gene>
    <name evidence="2" type="ORF">COT92_00250</name>
</gene>
<dbReference type="InterPro" id="IPR049874">
    <property type="entry name" value="ROK_cs"/>
</dbReference>
<dbReference type="PANTHER" id="PTHR18964">
    <property type="entry name" value="ROK (REPRESSOR, ORF, KINASE) FAMILY"/>
    <property type="match status" value="1"/>
</dbReference>